<evidence type="ECO:0000259" key="2">
    <source>
        <dbReference type="PROSITE" id="PS50937"/>
    </source>
</evidence>
<dbReference type="PANTHER" id="PTHR30204">
    <property type="entry name" value="REDOX-CYCLING DRUG-SENSING TRANSCRIPTIONAL ACTIVATOR SOXR"/>
    <property type="match status" value="1"/>
</dbReference>
<reference evidence="3" key="1">
    <citation type="submission" date="2021-01" db="EMBL/GenBank/DDBJ databases">
        <title>Whole genome shotgun sequence of Sinosporangium siamense NBRC 109515.</title>
        <authorList>
            <person name="Komaki H."/>
            <person name="Tamura T."/>
        </authorList>
    </citation>
    <scope>NUCLEOTIDE SEQUENCE</scope>
    <source>
        <strain evidence="3">NBRC 109515</strain>
    </source>
</reference>
<dbReference type="InterPro" id="IPR010499">
    <property type="entry name" value="AraC_E-bd"/>
</dbReference>
<sequence length="291" mass="32066">MITIGDFARLGLVSVRMLRHYDAIGLLQPAYVDPGTGYRFYTAVQLPQLNRIIALKELGFTLEQVRAMLEGRVTGDGLSGMLNTRRTELRERITADTERLSRVEGRLRMIEREGNMNNADVLLKTVDSVRAAEVTGLAASYSHEHIGPVVGSCFDTLIQQTEEVGLAPVGPLFAYYENSVDGVVVHAAFPVAATTKAEYPFAVVDLPGFAAATTVHRGPVREIGLAFQSLAAWMEEHNHRSTGFAREVYLHSPPDCPDQWVTELQERITPQDDERRVVPGGLVKQHSAVKG</sequence>
<dbReference type="InterPro" id="IPR029442">
    <property type="entry name" value="GyrI-like"/>
</dbReference>
<dbReference type="InterPro" id="IPR011256">
    <property type="entry name" value="Reg_factor_effector_dom_sf"/>
</dbReference>
<dbReference type="InterPro" id="IPR009061">
    <property type="entry name" value="DNA-bd_dom_put_sf"/>
</dbReference>
<dbReference type="AlphaFoldDB" id="A0A919V9Z1"/>
<keyword evidence="1" id="KW-0238">DNA-binding</keyword>
<name>A0A919V9Z1_9ACTN</name>
<dbReference type="GO" id="GO:0003700">
    <property type="term" value="F:DNA-binding transcription factor activity"/>
    <property type="evidence" value="ECO:0007669"/>
    <property type="project" value="InterPro"/>
</dbReference>
<feature type="domain" description="HTH merR-type" evidence="2">
    <location>
        <begin position="1"/>
        <end position="71"/>
    </location>
</feature>
<dbReference type="Gene3D" id="1.10.1660.10">
    <property type="match status" value="1"/>
</dbReference>
<dbReference type="PANTHER" id="PTHR30204:SF97">
    <property type="entry name" value="MERR FAMILY REGULATORY PROTEIN"/>
    <property type="match status" value="1"/>
</dbReference>
<dbReference type="Pfam" id="PF06445">
    <property type="entry name" value="GyrI-like"/>
    <property type="match status" value="1"/>
</dbReference>
<comment type="caution">
    <text evidence="3">The sequence shown here is derived from an EMBL/GenBank/DDBJ whole genome shotgun (WGS) entry which is preliminary data.</text>
</comment>
<dbReference type="CDD" id="cd01107">
    <property type="entry name" value="HTH_BmrR"/>
    <property type="match status" value="1"/>
</dbReference>
<dbReference type="Pfam" id="PF13411">
    <property type="entry name" value="MerR_1"/>
    <property type="match status" value="1"/>
</dbReference>
<dbReference type="Proteomes" id="UP000606172">
    <property type="component" value="Unassembled WGS sequence"/>
</dbReference>
<dbReference type="GO" id="GO:0003677">
    <property type="term" value="F:DNA binding"/>
    <property type="evidence" value="ECO:0007669"/>
    <property type="project" value="UniProtKB-KW"/>
</dbReference>
<dbReference type="InterPro" id="IPR047057">
    <property type="entry name" value="MerR_fam"/>
</dbReference>
<dbReference type="SUPFAM" id="SSF55136">
    <property type="entry name" value="Probable bacterial effector-binding domain"/>
    <property type="match status" value="1"/>
</dbReference>
<gene>
    <name evidence="3" type="ORF">Ssi02_50780</name>
</gene>
<dbReference type="EMBL" id="BOOW01000031">
    <property type="protein sequence ID" value="GII94847.1"/>
    <property type="molecule type" value="Genomic_DNA"/>
</dbReference>
<organism evidence="3 4">
    <name type="scientific">Sinosporangium siamense</name>
    <dbReference type="NCBI Taxonomy" id="1367973"/>
    <lineage>
        <taxon>Bacteria</taxon>
        <taxon>Bacillati</taxon>
        <taxon>Actinomycetota</taxon>
        <taxon>Actinomycetes</taxon>
        <taxon>Streptosporangiales</taxon>
        <taxon>Streptosporangiaceae</taxon>
        <taxon>Sinosporangium</taxon>
    </lineage>
</organism>
<evidence type="ECO:0000313" key="4">
    <source>
        <dbReference type="Proteomes" id="UP000606172"/>
    </source>
</evidence>
<keyword evidence="4" id="KW-1185">Reference proteome</keyword>
<dbReference type="SMART" id="SM00871">
    <property type="entry name" value="AraC_E_bind"/>
    <property type="match status" value="1"/>
</dbReference>
<dbReference type="RefSeq" id="WP_204029739.1">
    <property type="nucleotide sequence ID" value="NZ_BOOW01000031.1"/>
</dbReference>
<dbReference type="SMART" id="SM00422">
    <property type="entry name" value="HTH_MERR"/>
    <property type="match status" value="1"/>
</dbReference>
<evidence type="ECO:0000313" key="3">
    <source>
        <dbReference type="EMBL" id="GII94847.1"/>
    </source>
</evidence>
<dbReference type="SUPFAM" id="SSF46955">
    <property type="entry name" value="Putative DNA-binding domain"/>
    <property type="match status" value="1"/>
</dbReference>
<accession>A0A919V9Z1</accession>
<evidence type="ECO:0000256" key="1">
    <source>
        <dbReference type="ARBA" id="ARBA00023125"/>
    </source>
</evidence>
<dbReference type="PROSITE" id="PS50937">
    <property type="entry name" value="HTH_MERR_2"/>
    <property type="match status" value="1"/>
</dbReference>
<dbReference type="Gene3D" id="3.20.80.10">
    <property type="entry name" value="Regulatory factor, effector binding domain"/>
    <property type="match status" value="1"/>
</dbReference>
<proteinExistence type="predicted"/>
<dbReference type="InterPro" id="IPR000551">
    <property type="entry name" value="MerR-type_HTH_dom"/>
</dbReference>
<protein>
    <submittedName>
        <fullName evidence="3">MerR family transcriptional regulator</fullName>
    </submittedName>
</protein>